<dbReference type="PANTHER" id="PTHR38772">
    <property type="match status" value="1"/>
</dbReference>
<evidence type="ECO:0000256" key="4">
    <source>
        <dbReference type="HAMAP-Rule" id="MF_00730"/>
    </source>
</evidence>
<organism evidence="5 6">
    <name type="scientific">Salinivibrio costicola</name>
    <name type="common">Vibrio costicola</name>
    <dbReference type="NCBI Taxonomy" id="51367"/>
    <lineage>
        <taxon>Bacteria</taxon>
        <taxon>Pseudomonadati</taxon>
        <taxon>Pseudomonadota</taxon>
        <taxon>Gammaproteobacteria</taxon>
        <taxon>Vibrionales</taxon>
        <taxon>Vibrionaceae</taxon>
        <taxon>Salinivibrio</taxon>
    </lineage>
</organism>
<comment type="subcellular location">
    <subcellularLocation>
        <location evidence="1 4">Cytoplasm</location>
        <location evidence="1 4">Nucleoid</location>
    </subcellularLocation>
</comment>
<dbReference type="InterPro" id="IPR007358">
    <property type="entry name" value="Nucleoid_associated_NdpA"/>
</dbReference>
<dbReference type="NCBIfam" id="NF001557">
    <property type="entry name" value="PRK00378.1"/>
    <property type="match status" value="1"/>
</dbReference>
<dbReference type="HAMAP" id="MF_00730">
    <property type="entry name" value="NdpA"/>
    <property type="match status" value="1"/>
</dbReference>
<keyword evidence="6" id="KW-1185">Reference proteome</keyword>
<gene>
    <name evidence="5" type="primary">yejK</name>
    <name evidence="5" type="ORF">HBA18_09625</name>
</gene>
<dbReference type="Proteomes" id="UP000501408">
    <property type="component" value="Chromosome 1"/>
</dbReference>
<dbReference type="RefSeq" id="WP_069590039.1">
    <property type="nucleotide sequence ID" value="NZ_CP050266.1"/>
</dbReference>
<dbReference type="PANTHER" id="PTHR38772:SF1">
    <property type="entry name" value="NUCLEOID-ASSOCIATED PROTEIN YEJK"/>
    <property type="match status" value="1"/>
</dbReference>
<keyword evidence="3 4" id="KW-0963">Cytoplasm</keyword>
<protein>
    <recommendedName>
        <fullName evidence="4">Nucleoid-associated protein HBA18_09625</fullName>
    </recommendedName>
</protein>
<evidence type="ECO:0000256" key="1">
    <source>
        <dbReference type="ARBA" id="ARBA00004453"/>
    </source>
</evidence>
<proteinExistence type="inferred from homology"/>
<dbReference type="EMBL" id="CP050266">
    <property type="protein sequence ID" value="QIR06598.1"/>
    <property type="molecule type" value="Genomic_DNA"/>
</dbReference>
<accession>A0ABX6K4X9</accession>
<sequence>MSLTLSNVILHQIVKQDDDSLNVHLRDGPLPLNDQTDNLMADVHRVYHAKAGKGFALFDTDSEFQQWLKEYRDQALDFRTFSEKAVERLRNELAKYPFADSGTLIMAHYRALATDYLFIGVVESKHSLRVTDELDVNATEYLDVSKMDIAARIDLSTWETDADSNRYLSFIKGRVGRKIADFFLDFLQAQVGMDSKQQNQVLMQAVEDYCDDARLEKEEKNAYRKQVFDYCNDQLKSGDEVVVKELAQELPPTPDGVDFYQYANQQGYELEEQFPADRTTMRKLTKFVGAGGGLSVNFDAMLLGERVFYDPETDTLTIKGTPPNLRDQLQRRLTSRDD</sequence>
<evidence type="ECO:0000256" key="2">
    <source>
        <dbReference type="ARBA" id="ARBA00009035"/>
    </source>
</evidence>
<evidence type="ECO:0000313" key="6">
    <source>
        <dbReference type="Proteomes" id="UP000501408"/>
    </source>
</evidence>
<reference evidence="5 6" key="1">
    <citation type="submission" date="2020-03" db="EMBL/GenBank/DDBJ databases">
        <title>Genome mining reveals the biosynthetic pathways of PHA and ectoines of the halophilic strain Salinivibrio costicola M318 isolated from fermented shrimp paste.</title>
        <authorList>
            <person name="Doan T.V."/>
            <person name="Tran L.T."/>
            <person name="Trieu T.A."/>
            <person name="Nguyen Q.V."/>
            <person name="Quach T.N."/>
            <person name="Phi T.Q."/>
            <person name="Kumar S."/>
        </authorList>
    </citation>
    <scope>NUCLEOTIDE SEQUENCE [LARGE SCALE GENOMIC DNA]</scope>
    <source>
        <strain evidence="5 6">M318</strain>
    </source>
</reference>
<comment type="similarity">
    <text evidence="2 4">Belongs to the YejK family.</text>
</comment>
<dbReference type="Pfam" id="PF04245">
    <property type="entry name" value="NA37"/>
    <property type="match status" value="1"/>
</dbReference>
<name>A0ABX6K4X9_SALCS</name>
<evidence type="ECO:0000256" key="3">
    <source>
        <dbReference type="ARBA" id="ARBA00022490"/>
    </source>
</evidence>
<evidence type="ECO:0000313" key="5">
    <source>
        <dbReference type="EMBL" id="QIR06598.1"/>
    </source>
</evidence>